<feature type="binding site" evidence="4">
    <location>
        <position position="115"/>
    </location>
    <ligand>
        <name>a divalent metal cation</name>
        <dbReference type="ChEBI" id="CHEBI:60240"/>
        <label>1</label>
    </ligand>
</feature>
<proteinExistence type="inferred from homology"/>
<keyword evidence="3 4" id="KW-0479">Metal-binding</keyword>
<keyword evidence="6" id="KW-1185">Reference proteome</keyword>
<dbReference type="InterPro" id="IPR036069">
    <property type="entry name" value="DUF34/NIF3_sf"/>
</dbReference>
<gene>
    <name evidence="5" type="ordered locus">ABO_0566</name>
</gene>
<dbReference type="PANTHER" id="PTHR13799">
    <property type="entry name" value="NGG1 INTERACTING FACTOR 3"/>
    <property type="match status" value="1"/>
</dbReference>
<evidence type="ECO:0000313" key="5">
    <source>
        <dbReference type="EMBL" id="CAL16014.1"/>
    </source>
</evidence>
<dbReference type="PANTHER" id="PTHR13799:SF14">
    <property type="entry name" value="GTP CYCLOHYDROLASE 1 TYPE 2 HOMOLOG"/>
    <property type="match status" value="1"/>
</dbReference>
<feature type="binding site" evidence="4">
    <location>
        <position position="77"/>
    </location>
    <ligand>
        <name>a divalent metal cation</name>
        <dbReference type="ChEBI" id="CHEBI:60240"/>
        <label>1</label>
    </ligand>
</feature>
<protein>
    <recommendedName>
        <fullName evidence="2">GTP cyclohydrolase 1 type 2 homolog</fullName>
    </recommendedName>
</protein>
<name>Q0VS34_ALCBS</name>
<dbReference type="STRING" id="393595.ABO_0566"/>
<accession>Q0VS34</accession>
<reference evidence="5 6" key="1">
    <citation type="journal article" date="2006" name="Nat. Biotechnol.">
        <title>Genome sequence of the ubiquitous hydrocarbon-degrading marine bacterium Alcanivorax borkumensis.</title>
        <authorList>
            <person name="Schneiker S."/>
            <person name="Martins dos Santos V.A.P."/>
            <person name="Bartels D."/>
            <person name="Bekel T."/>
            <person name="Brecht M."/>
            <person name="Buhrmester J."/>
            <person name="Chernikova T.N."/>
            <person name="Denaro R."/>
            <person name="Ferrer M."/>
            <person name="Gertler C."/>
            <person name="Goesmann A."/>
            <person name="Golyshina O.V."/>
            <person name="Kaminski F."/>
            <person name="Khachane A.N."/>
            <person name="Lang S."/>
            <person name="Linke B."/>
            <person name="McHardy A.C."/>
            <person name="Meyer F."/>
            <person name="Nechitaylo T."/>
            <person name="Puehler A."/>
            <person name="Regenhardt D."/>
            <person name="Rupp O."/>
            <person name="Sabirova J.S."/>
            <person name="Selbitschka W."/>
            <person name="Yakimov M.M."/>
            <person name="Timmis K.N."/>
            <person name="Vorhoelter F.-J."/>
            <person name="Weidner S."/>
            <person name="Kaiser O."/>
            <person name="Golyshin P.N."/>
        </authorList>
    </citation>
    <scope>NUCLEOTIDE SEQUENCE [LARGE SCALE GENOMIC DNA]</scope>
    <source>
        <strain evidence="6">ATCC 700651 / DSM 11573 / NCIMB 13689 / SK2</strain>
    </source>
</reference>
<organism evidence="5 6">
    <name type="scientific">Alcanivorax borkumensis (strain ATCC 700651 / DSM 11573 / NCIMB 13689 / SK2)</name>
    <dbReference type="NCBI Taxonomy" id="393595"/>
    <lineage>
        <taxon>Bacteria</taxon>
        <taxon>Pseudomonadati</taxon>
        <taxon>Pseudomonadota</taxon>
        <taxon>Gammaproteobacteria</taxon>
        <taxon>Oceanospirillales</taxon>
        <taxon>Alcanivoracaceae</taxon>
        <taxon>Alcanivorax</taxon>
    </lineage>
</organism>
<feature type="binding site" evidence="4">
    <location>
        <position position="236"/>
    </location>
    <ligand>
        <name>a divalent metal cation</name>
        <dbReference type="ChEBI" id="CHEBI:60240"/>
        <label>1</label>
    </ligand>
</feature>
<evidence type="ECO:0000256" key="4">
    <source>
        <dbReference type="PIRSR" id="PIRSR602678-1"/>
    </source>
</evidence>
<dbReference type="KEGG" id="abo:ABO_0566"/>
<evidence type="ECO:0000256" key="3">
    <source>
        <dbReference type="ARBA" id="ARBA00022723"/>
    </source>
</evidence>
<dbReference type="InterPro" id="IPR002678">
    <property type="entry name" value="DUF34/NIF3"/>
</dbReference>
<feature type="binding site" evidence="4">
    <location>
        <position position="78"/>
    </location>
    <ligand>
        <name>a divalent metal cation</name>
        <dbReference type="ChEBI" id="CHEBI:60240"/>
        <label>1</label>
    </ligand>
</feature>
<dbReference type="Proteomes" id="UP000008871">
    <property type="component" value="Chromosome"/>
</dbReference>
<dbReference type="GO" id="GO:0005737">
    <property type="term" value="C:cytoplasm"/>
    <property type="evidence" value="ECO:0007669"/>
    <property type="project" value="TreeGrafter"/>
</dbReference>
<evidence type="ECO:0000313" key="6">
    <source>
        <dbReference type="Proteomes" id="UP000008871"/>
    </source>
</evidence>
<dbReference type="Gene3D" id="3.40.1390.30">
    <property type="entry name" value="NIF3 (NGG1p interacting factor 3)-like"/>
    <property type="match status" value="2"/>
</dbReference>
<dbReference type="SUPFAM" id="SSF102705">
    <property type="entry name" value="NIF3 (NGG1p interacting factor 3)-like"/>
    <property type="match status" value="1"/>
</dbReference>
<dbReference type="EMBL" id="AM286690">
    <property type="protein sequence ID" value="CAL16014.1"/>
    <property type="molecule type" value="Genomic_DNA"/>
</dbReference>
<comment type="similarity">
    <text evidence="1">Belongs to the GTP cyclohydrolase I type 2/NIF3 family.</text>
</comment>
<evidence type="ECO:0000256" key="1">
    <source>
        <dbReference type="ARBA" id="ARBA00006964"/>
    </source>
</evidence>
<sequence>MTIFILSDLPVGAMLKRDYMLSLLDQELAVDCFQDYCPNGLQVEGREQIHRVVSGVTACQALIDAAIVEEADAILVHHGYFWKGESQQIRGMKKQRLQTLLRHDINVFAYHLPLDAHPTLGNNAQLARRLGLTTEGGLDDSPRPIGNVGRLDSPMSASEFAAHVEAVLGRTPLHIGDPGDEIETIGWCTGGAQGFIEKAQSKGVDAYLSGEISEPTTHFARETGMHYFACGHHATERYGAMALGQWLSDHYGIEHTFIDIDNPA</sequence>
<dbReference type="eggNOG" id="COG0327">
    <property type="taxonomic scope" value="Bacteria"/>
</dbReference>
<dbReference type="NCBIfam" id="TIGR00486">
    <property type="entry name" value="YbgI_SA1388"/>
    <property type="match status" value="1"/>
</dbReference>
<feature type="binding site" evidence="4">
    <location>
        <position position="232"/>
    </location>
    <ligand>
        <name>a divalent metal cation</name>
        <dbReference type="ChEBI" id="CHEBI:60240"/>
        <label>1</label>
    </ligand>
</feature>
<dbReference type="Pfam" id="PF01784">
    <property type="entry name" value="DUF34_NIF3"/>
    <property type="match status" value="1"/>
</dbReference>
<dbReference type="GO" id="GO:0046872">
    <property type="term" value="F:metal ion binding"/>
    <property type="evidence" value="ECO:0007669"/>
    <property type="project" value="UniProtKB-KW"/>
</dbReference>
<dbReference type="FunFam" id="3.40.1390.30:FF:000002">
    <property type="entry name" value="Nif3-like dinuclear metal center protein"/>
    <property type="match status" value="1"/>
</dbReference>
<evidence type="ECO:0000256" key="2">
    <source>
        <dbReference type="ARBA" id="ARBA00022112"/>
    </source>
</evidence>
<dbReference type="HOGENOM" id="CLU_037423_3_0_6"/>
<dbReference type="AlphaFoldDB" id="Q0VS34"/>